<dbReference type="EMBL" id="QLMJ01000005">
    <property type="protein sequence ID" value="RAK38441.1"/>
    <property type="molecule type" value="Genomic_DNA"/>
</dbReference>
<organism evidence="1 2">
    <name type="scientific">Actinoplanes lutulentus</name>
    <dbReference type="NCBI Taxonomy" id="1287878"/>
    <lineage>
        <taxon>Bacteria</taxon>
        <taxon>Bacillati</taxon>
        <taxon>Actinomycetota</taxon>
        <taxon>Actinomycetes</taxon>
        <taxon>Micromonosporales</taxon>
        <taxon>Micromonosporaceae</taxon>
        <taxon>Actinoplanes</taxon>
    </lineage>
</organism>
<evidence type="ECO:0000313" key="1">
    <source>
        <dbReference type="EMBL" id="RAK38441.1"/>
    </source>
</evidence>
<comment type="caution">
    <text evidence="1">The sequence shown here is derived from an EMBL/GenBank/DDBJ whole genome shotgun (WGS) entry which is preliminary data.</text>
</comment>
<gene>
    <name evidence="1" type="ORF">B0I29_105389</name>
</gene>
<evidence type="ECO:0000313" key="2">
    <source>
        <dbReference type="Proteomes" id="UP000249341"/>
    </source>
</evidence>
<sequence length="74" mass="7622">MSNDEMSGLVLTPLAVTCATGTCPTVYSTNRGTLVVQGYTVTPAEAGVRTPDGEQLVEIPIELLADALRAGTPS</sequence>
<accession>A0A327ZDQ0</accession>
<name>A0A327ZDQ0_9ACTN</name>
<dbReference type="AlphaFoldDB" id="A0A327ZDQ0"/>
<reference evidence="1 2" key="1">
    <citation type="submission" date="2018-06" db="EMBL/GenBank/DDBJ databases">
        <title>Genomic Encyclopedia of Type Strains, Phase III (KMG-III): the genomes of soil and plant-associated and newly described type strains.</title>
        <authorList>
            <person name="Whitman W."/>
        </authorList>
    </citation>
    <scope>NUCLEOTIDE SEQUENCE [LARGE SCALE GENOMIC DNA]</scope>
    <source>
        <strain evidence="1 2">CGMCC 4.7090</strain>
    </source>
</reference>
<protein>
    <submittedName>
        <fullName evidence="1">Uncharacterized protein</fullName>
    </submittedName>
</protein>
<keyword evidence="2" id="KW-1185">Reference proteome</keyword>
<dbReference type="Proteomes" id="UP000249341">
    <property type="component" value="Unassembled WGS sequence"/>
</dbReference>
<proteinExistence type="predicted"/>